<evidence type="ECO:0000256" key="4">
    <source>
        <dbReference type="ARBA" id="ARBA00022991"/>
    </source>
</evidence>
<dbReference type="InterPro" id="IPR001294">
    <property type="entry name" value="Phytochrome"/>
</dbReference>
<dbReference type="PANTHER" id="PTHR43156">
    <property type="entry name" value="STAGE II SPORULATION PROTEIN E-RELATED"/>
    <property type="match status" value="1"/>
</dbReference>
<dbReference type="GO" id="GO:0009881">
    <property type="term" value="F:photoreceptor activity"/>
    <property type="evidence" value="ECO:0007669"/>
    <property type="project" value="UniProtKB-KW"/>
</dbReference>
<dbReference type="InterPro" id="IPR016132">
    <property type="entry name" value="Phyto_chromo_attachment"/>
</dbReference>
<keyword evidence="3" id="KW-0378">Hydrolase</keyword>
<dbReference type="SUPFAM" id="SSF55785">
    <property type="entry name" value="PYP-like sensor domain (PAS domain)"/>
    <property type="match status" value="1"/>
</dbReference>
<feature type="region of interest" description="Disordered" evidence="6">
    <location>
        <begin position="751"/>
        <end position="791"/>
    </location>
</feature>
<evidence type="ECO:0000256" key="2">
    <source>
        <dbReference type="ARBA" id="ARBA00022606"/>
    </source>
</evidence>
<dbReference type="InterPro" id="IPR029016">
    <property type="entry name" value="GAF-like_dom_sf"/>
</dbReference>
<dbReference type="InterPro" id="IPR035965">
    <property type="entry name" value="PAS-like_dom_sf"/>
</dbReference>
<evidence type="ECO:0000256" key="6">
    <source>
        <dbReference type="SAM" id="MobiDB-lite"/>
    </source>
</evidence>
<dbReference type="PROSITE" id="PS50046">
    <property type="entry name" value="PHYTOCHROME_2"/>
    <property type="match status" value="1"/>
</dbReference>
<dbReference type="InterPro" id="IPR013515">
    <property type="entry name" value="Phytochrome_cen-reg"/>
</dbReference>
<dbReference type="Pfam" id="PF08446">
    <property type="entry name" value="PAS_2"/>
    <property type="match status" value="1"/>
</dbReference>
<keyword evidence="2" id="KW-0716">Sensory transduction</keyword>
<keyword evidence="11" id="KW-1185">Reference proteome</keyword>
<dbReference type="RefSeq" id="WP_084690347.1">
    <property type="nucleotide sequence ID" value="NZ_JOFV01000017.1"/>
</dbReference>
<dbReference type="EMBL" id="SDJR01000015">
    <property type="protein sequence ID" value="RXR21769.1"/>
    <property type="molecule type" value="Genomic_DNA"/>
</dbReference>
<gene>
    <name evidence="8" type="ORF">EQW73_17530</name>
    <name evidence="9" type="ORF">EQW78_16600</name>
</gene>
<dbReference type="Gene3D" id="3.30.450.40">
    <property type="match status" value="1"/>
</dbReference>
<dbReference type="Gene3D" id="3.30.450.20">
    <property type="entry name" value="PAS domain"/>
    <property type="match status" value="1"/>
</dbReference>
<dbReference type="Gene3D" id="3.30.450.270">
    <property type="match status" value="1"/>
</dbReference>
<dbReference type="InterPro" id="IPR052016">
    <property type="entry name" value="Bact_Sigma-Reg"/>
</dbReference>
<dbReference type="GO" id="GO:0006355">
    <property type="term" value="P:regulation of DNA-templated transcription"/>
    <property type="evidence" value="ECO:0007669"/>
    <property type="project" value="InterPro"/>
</dbReference>
<evidence type="ECO:0000313" key="11">
    <source>
        <dbReference type="Proteomes" id="UP000290517"/>
    </source>
</evidence>
<accession>A0A4Q1KN42</accession>
<reference evidence="10 11" key="1">
    <citation type="submission" date="2019-01" db="EMBL/GenBank/DDBJ databases">
        <title>Oerskovia turbata Genome sequencing and assembly.</title>
        <authorList>
            <person name="Dou T."/>
        </authorList>
    </citation>
    <scope>NUCLEOTIDE SEQUENCE [LARGE SCALE GENOMIC DNA]</scope>
    <source>
        <strain evidence="9 10">JCM12123</strain>
        <strain evidence="8 11">JCM3160</strain>
    </source>
</reference>
<dbReference type="PRINTS" id="PR01033">
    <property type="entry name" value="PHYTOCHROME"/>
</dbReference>
<dbReference type="EMBL" id="SDJQ01000025">
    <property type="protein sequence ID" value="RXR31433.1"/>
    <property type="molecule type" value="Genomic_DNA"/>
</dbReference>
<evidence type="ECO:0000256" key="3">
    <source>
        <dbReference type="ARBA" id="ARBA00022801"/>
    </source>
</evidence>
<name>A0A4Q1KN42_9CELL</name>
<protein>
    <submittedName>
        <fullName evidence="9">GAF domain-containing protein</fullName>
    </submittedName>
</protein>
<dbReference type="InterPro" id="IPR013654">
    <property type="entry name" value="PAS_2"/>
</dbReference>
<dbReference type="OrthoDB" id="23692at2"/>
<dbReference type="Proteomes" id="UP000290517">
    <property type="component" value="Unassembled WGS sequence"/>
</dbReference>
<dbReference type="GO" id="GO:0009584">
    <property type="term" value="P:detection of visible light"/>
    <property type="evidence" value="ECO:0007669"/>
    <property type="project" value="InterPro"/>
</dbReference>
<dbReference type="InterPro" id="IPR036457">
    <property type="entry name" value="PPM-type-like_dom_sf"/>
</dbReference>
<evidence type="ECO:0000256" key="1">
    <source>
        <dbReference type="ARBA" id="ARBA00022543"/>
    </source>
</evidence>
<dbReference type="Pfam" id="PF01590">
    <property type="entry name" value="GAF"/>
    <property type="match status" value="1"/>
</dbReference>
<dbReference type="AlphaFoldDB" id="A0A4Q1KN42"/>
<keyword evidence="1" id="KW-0600">Photoreceptor protein</keyword>
<dbReference type="InterPro" id="IPR003018">
    <property type="entry name" value="GAF"/>
</dbReference>
<dbReference type="Gene3D" id="3.60.40.10">
    <property type="entry name" value="PPM-type phosphatase domain"/>
    <property type="match status" value="1"/>
</dbReference>
<dbReference type="SMART" id="SM00065">
    <property type="entry name" value="GAF"/>
    <property type="match status" value="1"/>
</dbReference>
<dbReference type="Pfam" id="PF07228">
    <property type="entry name" value="SpoIIE"/>
    <property type="match status" value="1"/>
</dbReference>
<organism evidence="9 10">
    <name type="scientific">Oerskovia turbata</name>
    <dbReference type="NCBI Taxonomy" id="1713"/>
    <lineage>
        <taxon>Bacteria</taxon>
        <taxon>Bacillati</taxon>
        <taxon>Actinomycetota</taxon>
        <taxon>Actinomycetes</taxon>
        <taxon>Micrococcales</taxon>
        <taxon>Cellulomonadaceae</taxon>
        <taxon>Oerskovia</taxon>
    </lineage>
</organism>
<dbReference type="InterPro" id="IPR043150">
    <property type="entry name" value="Phytochrome_PHY_sf"/>
</dbReference>
<evidence type="ECO:0000259" key="7">
    <source>
        <dbReference type="PROSITE" id="PS50046"/>
    </source>
</evidence>
<dbReference type="Pfam" id="PF00360">
    <property type="entry name" value="PHY"/>
    <property type="match status" value="1"/>
</dbReference>
<proteinExistence type="predicted"/>
<dbReference type="PANTHER" id="PTHR43156:SF2">
    <property type="entry name" value="STAGE II SPORULATION PROTEIN E"/>
    <property type="match status" value="1"/>
</dbReference>
<evidence type="ECO:0000313" key="8">
    <source>
        <dbReference type="EMBL" id="RXR21769.1"/>
    </source>
</evidence>
<sequence length="791" mass="84171">MTQSTDEELLSPAEAIDLENCAREPIHVPGRIQPRGVLLVVRESDGRVLQCSTTVHEVLGSAVEDALGAHLADVLGADDGARLLTHVAQHPDLAPHNPVEIRTGAARDVATDAILHRPPLPDGAEPVVVIELEPAVVRPLSFPNTYQAVRAALADLDRAATLPALLGNAAQHVRHLTGFDRVMIYRFDADHNGEVVAEAKREDLNSFYGLHYPATDIPRQARALYEKNWIRLIDDVGYVPCDVVPTALPTTGQPLDLTFSTLRSVSPIHLEYLANMGVGASMSISLLRDGKLWGLIACHHYAGPHHPPYAVRAAAEFLGAALSVLLVAQSEEDRLAASRASARLLAGLVADSRDEDTSLVEALTADGRLLDLVGADGAVVVAEGRSASVGHVPDDAGVALLAGWFADRLAAADDEVVAIDSLRVAAPDLAERLPDVAGVLGAHLNDGQVVLWLRDEVLRSVDWGGDPHNKAIARSEGDTVRLSPRKSFERWREVVSGHSEPWAEEAVETAGALRSHLVEALYLAGRRDVRAAEALQRSLLPASLPDTPGWTVTARYEPAGGGFVGGDWYDALRLPSGSLGLVVGDVTGHGLQAAASMGQLRNTLRAALVQAGTARGAVEQVAETVRWTMPGQVATLVVAVVDLDEGSVEYVTAGHPPPFFLVPGEGVVWGRLLGGPPLGLGALRFEAGTTSVAPGGALVLYSDGLFERRDESLKVGLRRLAGTFAEHVGDVDAVLRETRDPTSEDDATLLVLRRRTEDEGDDEADHGRGPTCASRRPALGWSERSGDRRSG</sequence>
<dbReference type="SMART" id="SM00331">
    <property type="entry name" value="PP2C_SIG"/>
    <property type="match status" value="1"/>
</dbReference>
<dbReference type="GO" id="GO:0016791">
    <property type="term" value="F:phosphatase activity"/>
    <property type="evidence" value="ECO:0007669"/>
    <property type="project" value="TreeGrafter"/>
</dbReference>
<evidence type="ECO:0000256" key="5">
    <source>
        <dbReference type="ARBA" id="ARBA00023170"/>
    </source>
</evidence>
<dbReference type="SUPFAM" id="SSF55781">
    <property type="entry name" value="GAF domain-like"/>
    <property type="match status" value="2"/>
</dbReference>
<dbReference type="InterPro" id="IPR001932">
    <property type="entry name" value="PPM-type_phosphatase-like_dom"/>
</dbReference>
<dbReference type="STRING" id="1713.GCA_000718325_03098"/>
<keyword evidence="4" id="KW-0157">Chromophore</keyword>
<evidence type="ECO:0000313" key="10">
    <source>
        <dbReference type="Proteomes" id="UP000289805"/>
    </source>
</evidence>
<evidence type="ECO:0000313" key="9">
    <source>
        <dbReference type="EMBL" id="RXR31433.1"/>
    </source>
</evidence>
<keyword evidence="5" id="KW-0675">Receptor</keyword>
<dbReference type="Proteomes" id="UP000289805">
    <property type="component" value="Unassembled WGS sequence"/>
</dbReference>
<dbReference type="SUPFAM" id="SSF81606">
    <property type="entry name" value="PP2C-like"/>
    <property type="match status" value="1"/>
</dbReference>
<feature type="domain" description="Phytochrome chromophore attachment site" evidence="7">
    <location>
        <begin position="161"/>
        <end position="320"/>
    </location>
</feature>
<comment type="caution">
    <text evidence="9">The sequence shown here is derived from an EMBL/GenBank/DDBJ whole genome shotgun (WGS) entry which is preliminary data.</text>
</comment>